<evidence type="ECO:0000313" key="3">
    <source>
        <dbReference type="Proteomes" id="UP000255303"/>
    </source>
</evidence>
<protein>
    <submittedName>
        <fullName evidence="2">Fe-S protein</fullName>
    </submittedName>
</protein>
<proteinExistence type="predicted"/>
<evidence type="ECO:0000313" key="2">
    <source>
        <dbReference type="EMBL" id="SUD50085.1"/>
    </source>
</evidence>
<organism evidence="2 3">
    <name type="scientific">Ectopseudomonas oleovorans</name>
    <name type="common">Pseudomonas oleovorans</name>
    <dbReference type="NCBI Taxonomy" id="301"/>
    <lineage>
        <taxon>Bacteria</taxon>
        <taxon>Pseudomonadati</taxon>
        <taxon>Pseudomonadota</taxon>
        <taxon>Gammaproteobacteria</taxon>
        <taxon>Pseudomonadales</taxon>
        <taxon>Pseudomonadaceae</taxon>
        <taxon>Ectopseudomonas</taxon>
    </lineage>
</organism>
<accession>A0A379JNI7</accession>
<dbReference type="PANTHER" id="PTHR35175">
    <property type="entry name" value="DUF1289 DOMAIN-CONTAINING PROTEIN"/>
    <property type="match status" value="1"/>
</dbReference>
<dbReference type="InterPro" id="IPR010710">
    <property type="entry name" value="DUF1289"/>
</dbReference>
<dbReference type="EMBL" id="UGUV01000001">
    <property type="protein sequence ID" value="SUD49629.1"/>
    <property type="molecule type" value="Genomic_DNA"/>
</dbReference>
<evidence type="ECO:0000313" key="1">
    <source>
        <dbReference type="EMBL" id="SUD49629.1"/>
    </source>
</evidence>
<dbReference type="AlphaFoldDB" id="A0A379JNI7"/>
<dbReference type="Pfam" id="PF06945">
    <property type="entry name" value="DUF1289"/>
    <property type="match status" value="1"/>
</dbReference>
<reference evidence="2 3" key="1">
    <citation type="submission" date="2018-06" db="EMBL/GenBank/DDBJ databases">
        <authorList>
            <consortium name="Pathogen Informatics"/>
            <person name="Doyle S."/>
        </authorList>
    </citation>
    <scope>NUCLEOTIDE SEQUENCE [LARGE SCALE GENOMIC DNA]</scope>
    <source>
        <strain evidence="2 3">NCTC10692</strain>
    </source>
</reference>
<dbReference type="RefSeq" id="WP_074858034.1">
    <property type="nucleotide sequence ID" value="NZ_FNZC01000024.1"/>
</dbReference>
<name>A0A379JNI7_ECTOL</name>
<gene>
    <name evidence="1" type="ORF">NCTC10692_00005</name>
    <name evidence="2" type="ORF">NCTC10692_00473</name>
</gene>
<dbReference type="Proteomes" id="UP000255303">
    <property type="component" value="Unassembled WGS sequence"/>
</dbReference>
<dbReference type="PANTHER" id="PTHR35175:SF2">
    <property type="entry name" value="DUF1289 DOMAIN-CONTAINING PROTEIN"/>
    <property type="match status" value="1"/>
</dbReference>
<dbReference type="EMBL" id="UGUV01000002">
    <property type="protein sequence ID" value="SUD50085.1"/>
    <property type="molecule type" value="Genomic_DNA"/>
</dbReference>
<sequence>MTTSDVEKPVRSPCVHVCALDEQDVCIGCQRTVAEITRWGRMDNAERREVLQLCLERARASGLLMTSS</sequence>